<dbReference type="EMBL" id="JAUHGG010000003">
    <property type="protein sequence ID" value="MDS1821092.1"/>
    <property type="molecule type" value="Genomic_DNA"/>
</dbReference>
<reference evidence="1" key="1">
    <citation type="submission" date="2023-06" db="EMBL/GenBank/DDBJ databases">
        <title>Genomic Diversity of Vibrio spp. and Metagenomic Analysis of Pathogens in Florida Gulf Coastal Waters Following Hurricane Ian.</title>
        <authorList>
            <person name="Brumfield K.D."/>
        </authorList>
    </citation>
    <scope>NUCLEOTIDE SEQUENCE</scope>
    <source>
        <strain evidence="1">WBS2B-138</strain>
    </source>
</reference>
<name>A0AAW8PYS8_VIBPH</name>
<proteinExistence type="predicted"/>
<protein>
    <submittedName>
        <fullName evidence="1">Uncharacterized protein</fullName>
    </submittedName>
</protein>
<comment type="caution">
    <text evidence="1">The sequence shown here is derived from an EMBL/GenBank/DDBJ whole genome shotgun (WGS) entry which is preliminary data.</text>
</comment>
<evidence type="ECO:0000313" key="2">
    <source>
        <dbReference type="Proteomes" id="UP001253193"/>
    </source>
</evidence>
<gene>
    <name evidence="1" type="ORF">QX249_10510</name>
</gene>
<dbReference type="RefSeq" id="WP_311019925.1">
    <property type="nucleotide sequence ID" value="NZ_JAUHGG010000003.1"/>
</dbReference>
<organism evidence="1 2">
    <name type="scientific">Vibrio parahaemolyticus</name>
    <dbReference type="NCBI Taxonomy" id="670"/>
    <lineage>
        <taxon>Bacteria</taxon>
        <taxon>Pseudomonadati</taxon>
        <taxon>Pseudomonadota</taxon>
        <taxon>Gammaproteobacteria</taxon>
        <taxon>Vibrionales</taxon>
        <taxon>Vibrionaceae</taxon>
        <taxon>Vibrio</taxon>
    </lineage>
</organism>
<dbReference type="AlphaFoldDB" id="A0AAW8PYS8"/>
<evidence type="ECO:0000313" key="1">
    <source>
        <dbReference type="EMBL" id="MDS1821092.1"/>
    </source>
</evidence>
<sequence>MGNKEQGIDLSTHKKAELYKNTIREVKAHFLTVGYGEGQAIKQDLLEKYFDLYPSKLEGVFLYSDGIVIQTDSLKFKISDSLVLSELGIQDEDHHFLIVANAFLHQLSLMFPLYMSRMWVKDREKFGADRVFGALEEMNGRRFI</sequence>
<accession>A0AAW8PYS8</accession>
<dbReference type="Proteomes" id="UP001253193">
    <property type="component" value="Unassembled WGS sequence"/>
</dbReference>